<feature type="region of interest" description="Disordered" evidence="2">
    <location>
        <begin position="185"/>
        <end position="385"/>
    </location>
</feature>
<evidence type="ECO:0000313" key="4">
    <source>
        <dbReference type="EMBL" id="AKI85306.1"/>
    </source>
</evidence>
<dbReference type="PANTHER" id="PTHR11208">
    <property type="entry name" value="RNA-BINDING PROTEIN RELATED"/>
    <property type="match status" value="1"/>
</dbReference>
<dbReference type="Pfam" id="PF16274">
    <property type="entry name" value="Qua1"/>
    <property type="match status" value="1"/>
</dbReference>
<dbReference type="EMBL" id="KP311688">
    <property type="protein sequence ID" value="AKI85306.1"/>
    <property type="molecule type" value="mRNA"/>
</dbReference>
<dbReference type="InterPro" id="IPR004087">
    <property type="entry name" value="KH_dom"/>
</dbReference>
<dbReference type="GO" id="GO:0005634">
    <property type="term" value="C:nucleus"/>
    <property type="evidence" value="ECO:0007669"/>
    <property type="project" value="TreeGrafter"/>
</dbReference>
<dbReference type="InterPro" id="IPR036612">
    <property type="entry name" value="KH_dom_type_1_sf"/>
</dbReference>
<dbReference type="Gene3D" id="3.30.1370.10">
    <property type="entry name" value="K Homology domain, type 1"/>
    <property type="match status" value="1"/>
</dbReference>
<dbReference type="PANTHER" id="PTHR11208:SF42">
    <property type="entry name" value="QUAKING RELATED 54B, ISOFORM E"/>
    <property type="match status" value="1"/>
</dbReference>
<keyword evidence="1" id="KW-0694">RNA-binding</keyword>
<feature type="compositionally biased region" description="Acidic residues" evidence="2">
    <location>
        <begin position="272"/>
        <end position="286"/>
    </location>
</feature>
<feature type="compositionally biased region" description="Low complexity" evidence="2">
    <location>
        <begin position="232"/>
        <end position="241"/>
    </location>
</feature>
<feature type="compositionally biased region" description="Low complexity" evidence="2">
    <location>
        <begin position="287"/>
        <end position="303"/>
    </location>
</feature>
<evidence type="ECO:0000256" key="1">
    <source>
        <dbReference type="ARBA" id="ARBA00022884"/>
    </source>
</evidence>
<name>A0A0G2YJM8_CERLA</name>
<protein>
    <submittedName>
        <fullName evidence="4">KH domain-containing RNA-binding signal transduction-associated protein</fullName>
    </submittedName>
</protein>
<dbReference type="AlphaFoldDB" id="A0A0G2YJM8"/>
<dbReference type="GO" id="GO:0003729">
    <property type="term" value="F:mRNA binding"/>
    <property type="evidence" value="ECO:0007669"/>
    <property type="project" value="TreeGrafter"/>
</dbReference>
<dbReference type="SMART" id="SM00322">
    <property type="entry name" value="KH"/>
    <property type="match status" value="1"/>
</dbReference>
<dbReference type="InterPro" id="IPR032571">
    <property type="entry name" value="Qua1_dom"/>
</dbReference>
<organism evidence="4">
    <name type="scientific">Cerebratulus lacteus</name>
    <name type="common">Milky ribbon worm</name>
    <name type="synonym">Micrura lactea</name>
    <dbReference type="NCBI Taxonomy" id="6221"/>
    <lineage>
        <taxon>Eukaryota</taxon>
        <taxon>Metazoa</taxon>
        <taxon>Spiralia</taxon>
        <taxon>Lophotrochozoa</taxon>
        <taxon>Nemertea</taxon>
        <taxon>Pilidiophora</taxon>
        <taxon>Heteronemertea</taxon>
        <taxon>Lineidae</taxon>
        <taxon>Cerebratulus</taxon>
    </lineage>
</organism>
<dbReference type="Pfam" id="PF22675">
    <property type="entry name" value="KH-I_KHDC4-BBP"/>
    <property type="match status" value="1"/>
</dbReference>
<dbReference type="InterPro" id="IPR055256">
    <property type="entry name" value="KH_1_KHDC4/BBP-like"/>
</dbReference>
<feature type="domain" description="K Homology" evidence="3">
    <location>
        <begin position="60"/>
        <end position="157"/>
    </location>
</feature>
<dbReference type="CDD" id="cd22384">
    <property type="entry name" value="KH-I_KHDRBS"/>
    <property type="match status" value="1"/>
</dbReference>
<dbReference type="SUPFAM" id="SSF54791">
    <property type="entry name" value="Eukaryotic type KH-domain (KH-domain type I)"/>
    <property type="match status" value="1"/>
</dbReference>
<dbReference type="GO" id="GO:0000381">
    <property type="term" value="P:regulation of alternative mRNA splicing, via spliceosome"/>
    <property type="evidence" value="ECO:0007669"/>
    <property type="project" value="TreeGrafter"/>
</dbReference>
<evidence type="ECO:0000259" key="3">
    <source>
        <dbReference type="SMART" id="SM00322"/>
    </source>
</evidence>
<feature type="compositionally biased region" description="Basic and acidic residues" evidence="2">
    <location>
        <begin position="308"/>
        <end position="318"/>
    </location>
</feature>
<sequence length="385" mass="42621">MADNAEYQTELTNERNSLGPSFTHTTRLVDQEIQRIQNGGKTAPQEASKPLTDVTSDKYIKVSEKVLIPVKQFPKFNFVGKLLGPKGHTLKRLQDETKTKMAILGRGSMRDKQKEEECRKEGGKYAHLAEDLHVYVEASAVPCEAHSRIAHALSELKQYLIPDPANDEIRQQQMEEMAMLHNGEEVGHHGHHPQAPPPRGRGRGRPGPPPPPQGSAPPPSRVPRGGGLLATPPGRGALPIRGGAGGRGAPVGRGAPARPGSRPPPPYVNEEPYYEEYTEPAYEEYDQGYQQTGEQYYETGYGQAPARETYEDSYDYRSEPVTQQRRAAPAERGRHYEAPETHLPARNGDSWGAPPAGRNPMKMPPTRQPKPEYRPHPYGQRAGGY</sequence>
<feature type="region of interest" description="Disordered" evidence="2">
    <location>
        <begin position="1"/>
        <end position="23"/>
    </location>
</feature>
<feature type="compositionally biased region" description="Pro residues" evidence="2">
    <location>
        <begin position="206"/>
        <end position="221"/>
    </location>
</feature>
<proteinExistence type="evidence at transcript level"/>
<reference evidence="4" key="1">
    <citation type="submission" date="2014-12" db="EMBL/GenBank/DDBJ databases">
        <authorList>
            <person name="Youngblom J.J."/>
            <person name="Montes S."/>
        </authorList>
    </citation>
    <scope>NUCLEOTIDE SEQUENCE</scope>
</reference>
<accession>A0A0G2YJM8</accession>
<evidence type="ECO:0000256" key="2">
    <source>
        <dbReference type="SAM" id="MobiDB-lite"/>
    </source>
</evidence>
<dbReference type="InterPro" id="IPR045071">
    <property type="entry name" value="BBP-like"/>
</dbReference>
<feature type="compositionally biased region" description="Gly residues" evidence="2">
    <location>
        <begin position="242"/>
        <end position="251"/>
    </location>
</feature>
<feature type="compositionally biased region" description="Basic and acidic residues" evidence="2">
    <location>
        <begin position="328"/>
        <end position="340"/>
    </location>
</feature>